<dbReference type="AlphaFoldDB" id="A0A0L0C3H3"/>
<name>A0A0L0C3H3_LUCCU</name>
<feature type="region of interest" description="Disordered" evidence="1">
    <location>
        <begin position="56"/>
        <end position="77"/>
    </location>
</feature>
<protein>
    <submittedName>
        <fullName evidence="2">Uncharacterized protein</fullName>
    </submittedName>
</protein>
<gene>
    <name evidence="2" type="ORF">FF38_06338</name>
</gene>
<keyword evidence="3" id="KW-1185">Reference proteome</keyword>
<dbReference type="EMBL" id="JRES01000955">
    <property type="protein sequence ID" value="KNC26797.1"/>
    <property type="molecule type" value="Genomic_DNA"/>
</dbReference>
<reference evidence="2 3" key="1">
    <citation type="journal article" date="2015" name="Nat. Commun.">
        <title>Lucilia cuprina genome unlocks parasitic fly biology to underpin future interventions.</title>
        <authorList>
            <person name="Anstead C.A."/>
            <person name="Korhonen P.K."/>
            <person name="Young N.D."/>
            <person name="Hall R.S."/>
            <person name="Jex A.R."/>
            <person name="Murali S.C."/>
            <person name="Hughes D.S."/>
            <person name="Lee S.F."/>
            <person name="Perry T."/>
            <person name="Stroehlein A.J."/>
            <person name="Ansell B.R."/>
            <person name="Breugelmans B."/>
            <person name="Hofmann A."/>
            <person name="Qu J."/>
            <person name="Dugan S."/>
            <person name="Lee S.L."/>
            <person name="Chao H."/>
            <person name="Dinh H."/>
            <person name="Han Y."/>
            <person name="Doddapaneni H.V."/>
            <person name="Worley K.C."/>
            <person name="Muzny D.M."/>
            <person name="Ioannidis P."/>
            <person name="Waterhouse R.M."/>
            <person name="Zdobnov E.M."/>
            <person name="James P.J."/>
            <person name="Bagnall N.H."/>
            <person name="Kotze A.C."/>
            <person name="Gibbs R.A."/>
            <person name="Richards S."/>
            <person name="Batterham P."/>
            <person name="Gasser R.B."/>
        </authorList>
    </citation>
    <scope>NUCLEOTIDE SEQUENCE [LARGE SCALE GENOMIC DNA]</scope>
    <source>
        <strain evidence="2 3">LS</strain>
        <tissue evidence="2">Full body</tissue>
    </source>
</reference>
<evidence type="ECO:0000256" key="1">
    <source>
        <dbReference type="SAM" id="MobiDB-lite"/>
    </source>
</evidence>
<sequence>MDLNLATTTTALVNTNQENNQLLLNAIKNKFAAQTEQEAASFSPPKFNIPLLKIPSNASKENTNTNGSCSNTPPNSQLNQFLLKQLQEKHTNNVKDNETTGFVLPQLQLNNNSDKSVLKFELPVLTQATAVNIPKDNKISSLTTAINKLQVQDLSKAEESNLTTSLPHNSNIDLTTALSSKKHSHQGTPPTRDFHKNSTKTNAEDLNFVIPFIDCDRLDNSSKQDLLLPLSNEYCITDISQLLLKHSLVEPSVIGRFLCLADDKYLPPAPLHCLSREYRQQPAKHYIAPFRFETKSPDDMVMEALNKYQMRHYN</sequence>
<proteinExistence type="predicted"/>
<dbReference type="OrthoDB" id="7883576at2759"/>
<feature type="region of interest" description="Disordered" evidence="1">
    <location>
        <begin position="179"/>
        <end position="198"/>
    </location>
</feature>
<evidence type="ECO:0000313" key="3">
    <source>
        <dbReference type="Proteomes" id="UP000037069"/>
    </source>
</evidence>
<accession>A0A0L0C3H3</accession>
<evidence type="ECO:0000313" key="2">
    <source>
        <dbReference type="EMBL" id="KNC26797.1"/>
    </source>
</evidence>
<organism evidence="2 3">
    <name type="scientific">Lucilia cuprina</name>
    <name type="common">Green bottle fly</name>
    <name type="synonym">Australian sheep blowfly</name>
    <dbReference type="NCBI Taxonomy" id="7375"/>
    <lineage>
        <taxon>Eukaryota</taxon>
        <taxon>Metazoa</taxon>
        <taxon>Ecdysozoa</taxon>
        <taxon>Arthropoda</taxon>
        <taxon>Hexapoda</taxon>
        <taxon>Insecta</taxon>
        <taxon>Pterygota</taxon>
        <taxon>Neoptera</taxon>
        <taxon>Endopterygota</taxon>
        <taxon>Diptera</taxon>
        <taxon>Brachycera</taxon>
        <taxon>Muscomorpha</taxon>
        <taxon>Oestroidea</taxon>
        <taxon>Calliphoridae</taxon>
        <taxon>Luciliinae</taxon>
        <taxon>Lucilia</taxon>
    </lineage>
</organism>
<dbReference type="Proteomes" id="UP000037069">
    <property type="component" value="Unassembled WGS sequence"/>
</dbReference>
<comment type="caution">
    <text evidence="2">The sequence shown here is derived from an EMBL/GenBank/DDBJ whole genome shotgun (WGS) entry which is preliminary data.</text>
</comment>